<dbReference type="GO" id="GO:0005524">
    <property type="term" value="F:ATP binding"/>
    <property type="evidence" value="ECO:0007669"/>
    <property type="project" value="UniProtKB-KW"/>
</dbReference>
<evidence type="ECO:0000259" key="1">
    <source>
        <dbReference type="Pfam" id="PF00005"/>
    </source>
</evidence>
<feature type="domain" description="ABC transporter" evidence="1">
    <location>
        <begin position="22"/>
        <end position="132"/>
    </location>
</feature>
<organism evidence="2 3">
    <name type="scientific">Dorea formicigenerans</name>
    <dbReference type="NCBI Taxonomy" id="39486"/>
    <lineage>
        <taxon>Bacteria</taxon>
        <taxon>Bacillati</taxon>
        <taxon>Bacillota</taxon>
        <taxon>Clostridia</taxon>
        <taxon>Lachnospirales</taxon>
        <taxon>Lachnospiraceae</taxon>
        <taxon>Dorea</taxon>
    </lineage>
</organism>
<dbReference type="AlphaFoldDB" id="A0A3E4LYT2"/>
<evidence type="ECO:0000313" key="2">
    <source>
        <dbReference type="EMBL" id="RGK42623.1"/>
    </source>
</evidence>
<dbReference type="SUPFAM" id="SSF52540">
    <property type="entry name" value="P-loop containing nucleoside triphosphate hydrolases"/>
    <property type="match status" value="1"/>
</dbReference>
<accession>A0A3E4LYT2</accession>
<dbReference type="RefSeq" id="WP_117650680.1">
    <property type="nucleotide sequence ID" value="NZ_QSQQ01000039.1"/>
</dbReference>
<dbReference type="Gene3D" id="3.40.50.300">
    <property type="entry name" value="P-loop containing nucleotide triphosphate hydrolases"/>
    <property type="match status" value="1"/>
</dbReference>
<name>A0A3E4LYT2_9FIRM</name>
<dbReference type="InterPro" id="IPR003439">
    <property type="entry name" value="ABC_transporter-like_ATP-bd"/>
</dbReference>
<dbReference type="GO" id="GO:0016887">
    <property type="term" value="F:ATP hydrolysis activity"/>
    <property type="evidence" value="ECO:0007669"/>
    <property type="project" value="InterPro"/>
</dbReference>
<dbReference type="PANTHER" id="PTHR42798:SF6">
    <property type="entry name" value="CELL DIVISION ATP-BINDING PROTEIN FTSE"/>
    <property type="match status" value="1"/>
</dbReference>
<sequence length="139" mass="15507">MNIEAKNLSKIYGDGENRVVALDRANLEIVSSDFISIMGPSGSGKSTLLHLLSGLDKPSSGSLTYDGKDIYSYSDKELSAFRRKRIGFIFQQFNLLPVLTAKENIIMPLLLDKQKPDEAYLKQITELLGIQGRLEHLPH</sequence>
<proteinExistence type="predicted"/>
<dbReference type="PANTHER" id="PTHR42798">
    <property type="entry name" value="LIPOPROTEIN-RELEASING SYSTEM ATP-BINDING PROTEIN LOLD"/>
    <property type="match status" value="1"/>
</dbReference>
<dbReference type="Proteomes" id="UP000261208">
    <property type="component" value="Unassembled WGS sequence"/>
</dbReference>
<feature type="non-terminal residue" evidence="2">
    <location>
        <position position="139"/>
    </location>
</feature>
<dbReference type="Pfam" id="PF00005">
    <property type="entry name" value="ABC_tran"/>
    <property type="match status" value="1"/>
</dbReference>
<comment type="caution">
    <text evidence="2">The sequence shown here is derived from an EMBL/GenBank/DDBJ whole genome shotgun (WGS) entry which is preliminary data.</text>
</comment>
<reference evidence="2 3" key="1">
    <citation type="submission" date="2018-08" db="EMBL/GenBank/DDBJ databases">
        <title>A genome reference for cultivated species of the human gut microbiota.</title>
        <authorList>
            <person name="Zou Y."/>
            <person name="Xue W."/>
            <person name="Luo G."/>
        </authorList>
    </citation>
    <scope>NUCLEOTIDE SEQUENCE [LARGE SCALE GENOMIC DNA]</scope>
    <source>
        <strain evidence="2 3">TF11-11</strain>
    </source>
</reference>
<evidence type="ECO:0000313" key="3">
    <source>
        <dbReference type="Proteomes" id="UP000261208"/>
    </source>
</evidence>
<protein>
    <submittedName>
        <fullName evidence="2">ATP-binding cassette domain-containing protein</fullName>
    </submittedName>
</protein>
<gene>
    <name evidence="2" type="ORF">DXD10_16635</name>
</gene>
<dbReference type="EMBL" id="QSQQ01000039">
    <property type="protein sequence ID" value="RGK42623.1"/>
    <property type="molecule type" value="Genomic_DNA"/>
</dbReference>
<keyword evidence="2" id="KW-0547">Nucleotide-binding</keyword>
<keyword evidence="2" id="KW-0067">ATP-binding</keyword>
<dbReference type="InterPro" id="IPR027417">
    <property type="entry name" value="P-loop_NTPase"/>
</dbReference>